<comment type="subcellular location">
    <subcellularLocation>
        <location evidence="1">Cell membrane</location>
        <topology evidence="1">Multi-pass membrane protein</topology>
    </subcellularLocation>
</comment>
<accession>A0A7Y2WC82</accession>
<feature type="transmembrane region" description="Helical" evidence="7">
    <location>
        <begin position="256"/>
        <end position="272"/>
    </location>
</feature>
<feature type="transmembrane region" description="Helical" evidence="7">
    <location>
        <begin position="72"/>
        <end position="89"/>
    </location>
</feature>
<gene>
    <name evidence="9" type="ORF">HLH17_12765</name>
</gene>
<keyword evidence="6 7" id="KW-0472">Membrane</keyword>
<comment type="caution">
    <text evidence="9">The sequence shown here is derived from an EMBL/GenBank/DDBJ whole genome shotgun (WGS) entry which is preliminary data.</text>
</comment>
<feature type="transmembrane region" description="Helical" evidence="7">
    <location>
        <begin position="200"/>
        <end position="221"/>
    </location>
</feature>
<protein>
    <submittedName>
        <fullName evidence="9">Acyltransferase family protein</fullName>
    </submittedName>
</protein>
<name>A0A7Y2WC82_9GAMM</name>
<evidence type="ECO:0000313" key="10">
    <source>
        <dbReference type="Proteomes" id="UP000569202"/>
    </source>
</evidence>
<keyword evidence="5 7" id="KW-1133">Transmembrane helix</keyword>
<evidence type="ECO:0000256" key="7">
    <source>
        <dbReference type="SAM" id="Phobius"/>
    </source>
</evidence>
<evidence type="ECO:0000256" key="3">
    <source>
        <dbReference type="ARBA" id="ARBA00022475"/>
    </source>
</evidence>
<keyword evidence="4 7" id="KW-0812">Transmembrane</keyword>
<feature type="transmembrane region" description="Helical" evidence="7">
    <location>
        <begin position="101"/>
        <end position="123"/>
    </location>
</feature>
<reference evidence="9 10" key="1">
    <citation type="submission" date="2020-04" db="EMBL/GenBank/DDBJ databases">
        <title>Acinetobacter Taxon 24.</title>
        <authorList>
            <person name="Nemec A."/>
            <person name="Radolfova-Krizova L."/>
            <person name="Higgins P.G."/>
            <person name="Spanelova P."/>
        </authorList>
    </citation>
    <scope>NUCLEOTIDE SEQUENCE [LARGE SCALE GENOMIC DNA]</scope>
    <source>
        <strain evidence="9 10">ANC 5380</strain>
    </source>
</reference>
<feature type="transmembrane region" description="Helical" evidence="7">
    <location>
        <begin position="41"/>
        <end position="60"/>
    </location>
</feature>
<dbReference type="AlphaFoldDB" id="A0A7Y2WC82"/>
<evidence type="ECO:0000256" key="6">
    <source>
        <dbReference type="ARBA" id="ARBA00023136"/>
    </source>
</evidence>
<feature type="transmembrane region" description="Helical" evidence="7">
    <location>
        <begin position="12"/>
        <end position="29"/>
    </location>
</feature>
<dbReference type="GO" id="GO:0009246">
    <property type="term" value="P:enterobacterial common antigen biosynthetic process"/>
    <property type="evidence" value="ECO:0007669"/>
    <property type="project" value="TreeGrafter"/>
</dbReference>
<sequence>MQRNLSIDILKMLLAICVVFLHTHIFYDVSTLLGHSLVQGLFRLAVPIFLVITGYYFFYINNFQKYKKWLKRIFILYTVWMLFYLPFWWTKNLSYNFTVLYNGYFILWYIISVLLGGSLLYACRNMQDKLLFLLSSIFFFTGVLLQQMGNLHFFHGQIDFELNQYTTHRNFLFVIFPLLTLGWLLNKYKDRIAQKFQVRLWHVLVAIGLVLTESLGNYFLISKQQSLDQMFSLFIAAPVIFLYLLNKNIPGTHKQIANLSTAIFLIHPFFLYHFKNDFIGKQTMLSFIVLSCSVLSGLILVQINKKVKYLL</sequence>
<dbReference type="EMBL" id="JABERL010000035">
    <property type="protein sequence ID" value="NNH78528.1"/>
    <property type="molecule type" value="Genomic_DNA"/>
</dbReference>
<dbReference type="PANTHER" id="PTHR40074:SF2">
    <property type="entry name" value="O-ACETYLTRANSFERASE WECH"/>
    <property type="match status" value="1"/>
</dbReference>
<feature type="transmembrane region" description="Helical" evidence="7">
    <location>
        <begin position="227"/>
        <end position="244"/>
    </location>
</feature>
<dbReference type="PANTHER" id="PTHR40074">
    <property type="entry name" value="O-ACETYLTRANSFERASE WECH"/>
    <property type="match status" value="1"/>
</dbReference>
<keyword evidence="3" id="KW-1003">Cell membrane</keyword>
<dbReference type="Pfam" id="PF01757">
    <property type="entry name" value="Acyl_transf_3"/>
    <property type="match status" value="1"/>
</dbReference>
<feature type="transmembrane region" description="Helical" evidence="7">
    <location>
        <begin position="130"/>
        <end position="149"/>
    </location>
</feature>
<evidence type="ECO:0000256" key="5">
    <source>
        <dbReference type="ARBA" id="ARBA00022989"/>
    </source>
</evidence>
<dbReference type="RefSeq" id="WP_171540879.1">
    <property type="nucleotide sequence ID" value="NZ_JABERL010000035.1"/>
</dbReference>
<organism evidence="9 10">
    <name type="scientific">Acinetobacter terrae</name>
    <dbReference type="NCBI Taxonomy" id="2731247"/>
    <lineage>
        <taxon>Bacteria</taxon>
        <taxon>Pseudomonadati</taxon>
        <taxon>Pseudomonadota</taxon>
        <taxon>Gammaproteobacteria</taxon>
        <taxon>Moraxellales</taxon>
        <taxon>Moraxellaceae</taxon>
        <taxon>Acinetobacter</taxon>
        <taxon>Acinetobacter Taxon 24</taxon>
    </lineage>
</organism>
<feature type="domain" description="Acyltransferase 3" evidence="8">
    <location>
        <begin position="5"/>
        <end position="299"/>
    </location>
</feature>
<evidence type="ECO:0000256" key="2">
    <source>
        <dbReference type="ARBA" id="ARBA00007400"/>
    </source>
</evidence>
<dbReference type="Proteomes" id="UP000569202">
    <property type="component" value="Unassembled WGS sequence"/>
</dbReference>
<keyword evidence="9" id="KW-0808">Transferase</keyword>
<dbReference type="InterPro" id="IPR002656">
    <property type="entry name" value="Acyl_transf_3_dom"/>
</dbReference>
<keyword evidence="9" id="KW-0012">Acyltransferase</keyword>
<evidence type="ECO:0000256" key="1">
    <source>
        <dbReference type="ARBA" id="ARBA00004651"/>
    </source>
</evidence>
<dbReference type="GO" id="GO:0016413">
    <property type="term" value="F:O-acetyltransferase activity"/>
    <property type="evidence" value="ECO:0007669"/>
    <property type="project" value="TreeGrafter"/>
</dbReference>
<comment type="similarity">
    <text evidence="2">Belongs to the acyltransferase 3 family.</text>
</comment>
<feature type="transmembrane region" description="Helical" evidence="7">
    <location>
        <begin position="169"/>
        <end position="188"/>
    </location>
</feature>
<dbReference type="GO" id="GO:0005886">
    <property type="term" value="C:plasma membrane"/>
    <property type="evidence" value="ECO:0007669"/>
    <property type="project" value="UniProtKB-SubCell"/>
</dbReference>
<proteinExistence type="inferred from homology"/>
<evidence type="ECO:0000259" key="8">
    <source>
        <dbReference type="Pfam" id="PF01757"/>
    </source>
</evidence>
<evidence type="ECO:0000256" key="4">
    <source>
        <dbReference type="ARBA" id="ARBA00022692"/>
    </source>
</evidence>
<feature type="transmembrane region" description="Helical" evidence="7">
    <location>
        <begin position="284"/>
        <end position="303"/>
    </location>
</feature>
<evidence type="ECO:0000313" key="9">
    <source>
        <dbReference type="EMBL" id="NNH78528.1"/>
    </source>
</evidence>